<evidence type="ECO:0000256" key="3">
    <source>
        <dbReference type="ARBA" id="ARBA00022741"/>
    </source>
</evidence>
<feature type="domain" description="ABC transporter" evidence="7">
    <location>
        <begin position="2"/>
        <end position="218"/>
    </location>
</feature>
<dbReference type="Proteomes" id="UP000228930">
    <property type="component" value="Unassembled WGS sequence"/>
</dbReference>
<keyword evidence="9" id="KW-1185">Reference proteome</keyword>
<dbReference type="InterPro" id="IPR052156">
    <property type="entry name" value="BCAA_Transport_ATP-bd_LivF"/>
</dbReference>
<dbReference type="GO" id="GO:0015807">
    <property type="term" value="P:L-amino acid transport"/>
    <property type="evidence" value="ECO:0007669"/>
    <property type="project" value="TreeGrafter"/>
</dbReference>
<evidence type="ECO:0000256" key="4">
    <source>
        <dbReference type="ARBA" id="ARBA00022840"/>
    </source>
</evidence>
<dbReference type="SMART" id="SM00382">
    <property type="entry name" value="AAA"/>
    <property type="match status" value="1"/>
</dbReference>
<dbReference type="GO" id="GO:0016887">
    <property type="term" value="F:ATP hydrolysis activity"/>
    <property type="evidence" value="ECO:0007669"/>
    <property type="project" value="InterPro"/>
</dbReference>
<dbReference type="InterPro" id="IPR003593">
    <property type="entry name" value="AAA+_ATPase"/>
</dbReference>
<dbReference type="InterPro" id="IPR003439">
    <property type="entry name" value="ABC_transporter-like_ATP-bd"/>
</dbReference>
<evidence type="ECO:0000256" key="5">
    <source>
        <dbReference type="ARBA" id="ARBA00022970"/>
    </source>
</evidence>
<dbReference type="PROSITE" id="PS50893">
    <property type="entry name" value="ABC_TRANSPORTER_2"/>
    <property type="match status" value="1"/>
</dbReference>
<name>A0A2M6UBL3_9BRAD</name>
<organism evidence="8 9">
    <name type="scientific">Bradyrhizobium nitroreducens</name>
    <dbReference type="NCBI Taxonomy" id="709803"/>
    <lineage>
        <taxon>Bacteria</taxon>
        <taxon>Pseudomonadati</taxon>
        <taxon>Pseudomonadota</taxon>
        <taxon>Alphaproteobacteria</taxon>
        <taxon>Hyphomicrobiales</taxon>
        <taxon>Nitrobacteraceae</taxon>
        <taxon>Bradyrhizobium</taxon>
    </lineage>
</organism>
<dbReference type="InterPro" id="IPR027417">
    <property type="entry name" value="P-loop_NTPase"/>
</dbReference>
<accession>A0A2M6UBL3</accession>
<dbReference type="EMBL" id="LFJC01000003">
    <property type="protein sequence ID" value="PIT01918.1"/>
    <property type="molecule type" value="Genomic_DNA"/>
</dbReference>
<comment type="function">
    <text evidence="6">Involved in beta-(1--&gt;2)glucan export. Transmembrane domains (TMD) form a pore in the inner membrane and the ATP-binding domain (NBD) is responsible for energy generation.</text>
</comment>
<evidence type="ECO:0000256" key="2">
    <source>
        <dbReference type="ARBA" id="ARBA00022448"/>
    </source>
</evidence>
<dbReference type="GO" id="GO:0015658">
    <property type="term" value="F:branched-chain amino acid transmembrane transporter activity"/>
    <property type="evidence" value="ECO:0007669"/>
    <property type="project" value="TreeGrafter"/>
</dbReference>
<dbReference type="GO" id="GO:0005524">
    <property type="term" value="F:ATP binding"/>
    <property type="evidence" value="ECO:0007669"/>
    <property type="project" value="UniProtKB-KW"/>
</dbReference>
<dbReference type="Gene3D" id="3.40.50.300">
    <property type="entry name" value="P-loop containing nucleotide triphosphate hydrolases"/>
    <property type="match status" value="1"/>
</dbReference>
<protein>
    <submittedName>
        <fullName evidence="8">ABC transporter ATP-binding protein</fullName>
    </submittedName>
</protein>
<keyword evidence="2" id="KW-0813">Transport</keyword>
<keyword evidence="4 8" id="KW-0067">ATP-binding</keyword>
<reference evidence="8 9" key="1">
    <citation type="submission" date="2015-06" db="EMBL/GenBank/DDBJ databases">
        <title>Comparative genome analysis of nirS-carrying Bradyrhizobium sp. strains.</title>
        <authorList>
            <person name="Ishii S."/>
            <person name="Jang J."/>
            <person name="Nishizawa T."/>
            <person name="Senoo K."/>
        </authorList>
    </citation>
    <scope>NUCLEOTIDE SEQUENCE [LARGE SCALE GENOMIC DNA]</scope>
    <source>
        <strain evidence="8 9">TSA1</strain>
    </source>
</reference>
<dbReference type="SUPFAM" id="SSF52540">
    <property type="entry name" value="P-loop containing nucleoside triphosphate hydrolases"/>
    <property type="match status" value="1"/>
</dbReference>
<dbReference type="RefSeq" id="WP_100177105.1">
    <property type="nucleotide sequence ID" value="NZ_LFJC01000003.1"/>
</dbReference>
<evidence type="ECO:0000256" key="1">
    <source>
        <dbReference type="ARBA" id="ARBA00005417"/>
    </source>
</evidence>
<evidence type="ECO:0000313" key="9">
    <source>
        <dbReference type="Proteomes" id="UP000228930"/>
    </source>
</evidence>
<evidence type="ECO:0000313" key="8">
    <source>
        <dbReference type="EMBL" id="PIT01918.1"/>
    </source>
</evidence>
<sequence>MLQLEGICAEIGGARVLRHVSLTVPPGGRVALIGRNGAGKTTTLRALMGLAPLREGKVSIDGRDCGAVPAHRRCALGVGYAPEERNLFGSFTVRDNMLLPAQVLGLSGRECQRRLEAALELLPELRDLAGRKAAGLSGGQGKMVALGRALMVGTRAIILDEPLQGLAPALALRYVDALKRLRSALPDVAILVTESSPNLLKSLIETTFIIERGEVTQA</sequence>
<keyword evidence="5" id="KW-0029">Amino-acid transport</keyword>
<proteinExistence type="inferred from homology"/>
<dbReference type="Pfam" id="PF00005">
    <property type="entry name" value="ABC_tran"/>
    <property type="match status" value="1"/>
</dbReference>
<evidence type="ECO:0000259" key="7">
    <source>
        <dbReference type="PROSITE" id="PS50893"/>
    </source>
</evidence>
<comment type="similarity">
    <text evidence="1">Belongs to the ABC transporter superfamily.</text>
</comment>
<dbReference type="PANTHER" id="PTHR43820:SF4">
    <property type="entry name" value="HIGH-AFFINITY BRANCHED-CHAIN AMINO ACID TRANSPORT ATP-BINDING PROTEIN LIVF"/>
    <property type="match status" value="1"/>
</dbReference>
<comment type="caution">
    <text evidence="8">The sequence shown here is derived from an EMBL/GenBank/DDBJ whole genome shotgun (WGS) entry which is preliminary data.</text>
</comment>
<gene>
    <name evidence="8" type="ORF">TSA1_14885</name>
</gene>
<dbReference type="AlphaFoldDB" id="A0A2M6UBL3"/>
<evidence type="ECO:0000256" key="6">
    <source>
        <dbReference type="ARBA" id="ARBA00024722"/>
    </source>
</evidence>
<keyword evidence="3" id="KW-0547">Nucleotide-binding</keyword>
<dbReference type="PANTHER" id="PTHR43820">
    <property type="entry name" value="HIGH-AFFINITY BRANCHED-CHAIN AMINO ACID TRANSPORT ATP-BINDING PROTEIN LIVF"/>
    <property type="match status" value="1"/>
</dbReference>